<accession>A0A6A5UHT1</accession>
<evidence type="ECO:0000313" key="2">
    <source>
        <dbReference type="Proteomes" id="UP000800036"/>
    </source>
</evidence>
<dbReference type="AlphaFoldDB" id="A0A6A5UHT1"/>
<sequence>MDVFVGLMARTSLRLFDLLLPIVVALLNASAMFSASCARSWLCLRIASWFIHAAQ</sequence>
<dbReference type="EMBL" id="ML976777">
    <property type="protein sequence ID" value="KAF1964773.1"/>
    <property type="molecule type" value="Genomic_DNA"/>
</dbReference>
<reference evidence="1" key="1">
    <citation type="journal article" date="2020" name="Stud. Mycol.">
        <title>101 Dothideomycetes genomes: a test case for predicting lifestyles and emergence of pathogens.</title>
        <authorList>
            <person name="Haridas S."/>
            <person name="Albert R."/>
            <person name="Binder M."/>
            <person name="Bloem J."/>
            <person name="Labutti K."/>
            <person name="Salamov A."/>
            <person name="Andreopoulos B."/>
            <person name="Baker S."/>
            <person name="Barry K."/>
            <person name="Bills G."/>
            <person name="Bluhm B."/>
            <person name="Cannon C."/>
            <person name="Castanera R."/>
            <person name="Culley D."/>
            <person name="Daum C."/>
            <person name="Ezra D."/>
            <person name="Gonzalez J."/>
            <person name="Henrissat B."/>
            <person name="Kuo A."/>
            <person name="Liang C."/>
            <person name="Lipzen A."/>
            <person name="Lutzoni F."/>
            <person name="Magnuson J."/>
            <person name="Mondo S."/>
            <person name="Nolan M."/>
            <person name="Ohm R."/>
            <person name="Pangilinan J."/>
            <person name="Park H.-J."/>
            <person name="Ramirez L."/>
            <person name="Alfaro M."/>
            <person name="Sun H."/>
            <person name="Tritt A."/>
            <person name="Yoshinaga Y."/>
            <person name="Zwiers L.-H."/>
            <person name="Turgeon B."/>
            <person name="Goodwin S."/>
            <person name="Spatafora J."/>
            <person name="Crous P."/>
            <person name="Grigoriev I."/>
        </authorList>
    </citation>
    <scope>NUCLEOTIDE SEQUENCE</scope>
    <source>
        <strain evidence="1">CBS 107.79</strain>
    </source>
</reference>
<organism evidence="1 2">
    <name type="scientific">Bimuria novae-zelandiae CBS 107.79</name>
    <dbReference type="NCBI Taxonomy" id="1447943"/>
    <lineage>
        <taxon>Eukaryota</taxon>
        <taxon>Fungi</taxon>
        <taxon>Dikarya</taxon>
        <taxon>Ascomycota</taxon>
        <taxon>Pezizomycotina</taxon>
        <taxon>Dothideomycetes</taxon>
        <taxon>Pleosporomycetidae</taxon>
        <taxon>Pleosporales</taxon>
        <taxon>Massarineae</taxon>
        <taxon>Didymosphaeriaceae</taxon>
        <taxon>Bimuria</taxon>
    </lineage>
</organism>
<dbReference type="Proteomes" id="UP000800036">
    <property type="component" value="Unassembled WGS sequence"/>
</dbReference>
<name>A0A6A5UHT1_9PLEO</name>
<protein>
    <submittedName>
        <fullName evidence="1">Uncharacterized protein</fullName>
    </submittedName>
</protein>
<gene>
    <name evidence="1" type="ORF">BU23DRAFT_561655</name>
</gene>
<evidence type="ECO:0000313" key="1">
    <source>
        <dbReference type="EMBL" id="KAF1964773.1"/>
    </source>
</evidence>
<proteinExistence type="predicted"/>
<keyword evidence="2" id="KW-1185">Reference proteome</keyword>